<sequence>PIKHKIEHETYQLPDSLMFALRAFLLSRAIRNLRGQSSSHCSMLVNASRFTRVQSQLKNRLHEALERIQNALRVNSSSTSALMDPEIKALFDVWYTEYAEVGRVEGGETKFKWEEIQESIFDSIASAKVVEVNSRANELDYSN</sequence>
<feature type="non-terminal residue" evidence="2">
    <location>
        <position position="1"/>
    </location>
</feature>
<keyword evidence="2" id="KW-0378">Hydrolase</keyword>
<evidence type="ECO:0000313" key="3">
    <source>
        <dbReference type="Proteomes" id="UP000786185"/>
    </source>
</evidence>
<feature type="non-terminal residue" evidence="2">
    <location>
        <position position="143"/>
    </location>
</feature>
<proteinExistence type="predicted"/>
<evidence type="ECO:0000313" key="2">
    <source>
        <dbReference type="EMBL" id="MBF4437224.1"/>
    </source>
</evidence>
<dbReference type="GO" id="GO:0004519">
    <property type="term" value="F:endonuclease activity"/>
    <property type="evidence" value="ECO:0007669"/>
    <property type="project" value="UniProtKB-KW"/>
</dbReference>
<comment type="caution">
    <text evidence="2">The sequence shown here is derived from an EMBL/GenBank/DDBJ whole genome shotgun (WGS) entry which is preliminary data.</text>
</comment>
<dbReference type="EMBL" id="SCLC01000749">
    <property type="protein sequence ID" value="MBF4437224.1"/>
    <property type="molecule type" value="Genomic_DNA"/>
</dbReference>
<feature type="domain" description="Putative endonuclease Z1" evidence="1">
    <location>
        <begin position="16"/>
        <end position="143"/>
    </location>
</feature>
<protein>
    <submittedName>
        <fullName evidence="2">Endonuclease</fullName>
    </submittedName>
</protein>
<name>A0AAW4BJK5_VIBAN</name>
<dbReference type="Proteomes" id="UP000786185">
    <property type="component" value="Unassembled WGS sequence"/>
</dbReference>
<evidence type="ECO:0000259" key="1">
    <source>
        <dbReference type="Pfam" id="PF10593"/>
    </source>
</evidence>
<accession>A0AAW4BJK5</accession>
<keyword evidence="2" id="KW-0540">Nuclease</keyword>
<dbReference type="AlphaFoldDB" id="A0AAW4BJK5"/>
<reference evidence="2" key="1">
    <citation type="journal article" date="2021" name="PeerJ">
        <title>Analysis of 44 Vibrio anguillarum genomes reveals high genetic diversity.</title>
        <authorList>
            <person name="Hansen M.J."/>
            <person name="Dalsgaard I."/>
        </authorList>
    </citation>
    <scope>NUCLEOTIDE SEQUENCE</scope>
    <source>
        <strain evidence="2">850617-1/1</strain>
    </source>
</reference>
<dbReference type="Pfam" id="PF10593">
    <property type="entry name" value="Z1"/>
    <property type="match status" value="1"/>
</dbReference>
<gene>
    <name evidence="2" type="ORF">ERJ77_22615</name>
</gene>
<keyword evidence="2" id="KW-0255">Endonuclease</keyword>
<organism evidence="2 3">
    <name type="scientific">Vibrio anguillarum</name>
    <name type="common">Listonella anguillarum</name>
    <dbReference type="NCBI Taxonomy" id="55601"/>
    <lineage>
        <taxon>Bacteria</taxon>
        <taxon>Pseudomonadati</taxon>
        <taxon>Pseudomonadota</taxon>
        <taxon>Gammaproteobacteria</taxon>
        <taxon>Vibrionales</taxon>
        <taxon>Vibrionaceae</taxon>
        <taxon>Vibrio</taxon>
    </lineage>
</organism>
<dbReference type="InterPro" id="IPR018310">
    <property type="entry name" value="Put_endonuclease_Z1-dom"/>
</dbReference>